<dbReference type="PANTHER" id="PTHR33492">
    <property type="entry name" value="OSJNBA0043A12.37 PROTEIN-RELATED"/>
    <property type="match status" value="1"/>
</dbReference>
<dbReference type="Gramene" id="MELO3C003604.2.1">
    <property type="protein sequence ID" value="MELO3C003604.2.1"/>
    <property type="gene ID" value="MELO3C003604.2"/>
</dbReference>
<proteinExistence type="predicted"/>
<dbReference type="PROSITE" id="PS50090">
    <property type="entry name" value="MYB_LIKE"/>
    <property type="match status" value="1"/>
</dbReference>
<evidence type="ECO:0000259" key="2">
    <source>
        <dbReference type="PROSITE" id="PS50090"/>
    </source>
</evidence>
<feature type="region of interest" description="Disordered" evidence="1">
    <location>
        <begin position="205"/>
        <end position="237"/>
    </location>
</feature>
<reference evidence="3" key="1">
    <citation type="submission" date="2023-03" db="UniProtKB">
        <authorList>
            <consortium name="EnsemblPlants"/>
        </authorList>
    </citation>
    <scope>IDENTIFICATION</scope>
</reference>
<protein>
    <recommendedName>
        <fullName evidence="2">Myb-like domain-containing protein</fullName>
    </recommendedName>
</protein>
<accession>A0A9I9CHC2</accession>
<dbReference type="InterPro" id="IPR044822">
    <property type="entry name" value="Myb_DNA-bind_4"/>
</dbReference>
<feature type="domain" description="Myb-like" evidence="2">
    <location>
        <begin position="80"/>
        <end position="136"/>
    </location>
</feature>
<dbReference type="InterPro" id="IPR001005">
    <property type="entry name" value="SANT/Myb"/>
</dbReference>
<feature type="region of interest" description="Disordered" evidence="1">
    <location>
        <begin position="249"/>
        <end position="271"/>
    </location>
</feature>
<dbReference type="EnsemblPlants" id="MELO3C003604.2.1">
    <property type="protein sequence ID" value="MELO3C003604.2.1"/>
    <property type="gene ID" value="MELO3C003604.2"/>
</dbReference>
<organism evidence="3">
    <name type="scientific">Cucumis melo</name>
    <name type="common">Muskmelon</name>
    <dbReference type="NCBI Taxonomy" id="3656"/>
    <lineage>
        <taxon>Eukaryota</taxon>
        <taxon>Viridiplantae</taxon>
        <taxon>Streptophyta</taxon>
        <taxon>Embryophyta</taxon>
        <taxon>Tracheophyta</taxon>
        <taxon>Spermatophyta</taxon>
        <taxon>Magnoliopsida</taxon>
        <taxon>eudicotyledons</taxon>
        <taxon>Gunneridae</taxon>
        <taxon>Pentapetalae</taxon>
        <taxon>rosids</taxon>
        <taxon>fabids</taxon>
        <taxon>Cucurbitales</taxon>
        <taxon>Cucurbitaceae</taxon>
        <taxon>Benincaseae</taxon>
        <taxon>Cucumis</taxon>
    </lineage>
</organism>
<evidence type="ECO:0000256" key="1">
    <source>
        <dbReference type="SAM" id="MobiDB-lite"/>
    </source>
</evidence>
<dbReference type="PANTHER" id="PTHR33492:SF4">
    <property type="entry name" value="OS02G0174300 PROTEIN"/>
    <property type="match status" value="1"/>
</dbReference>
<name>A0A9I9CHC2_CUCME</name>
<dbReference type="Pfam" id="PF13837">
    <property type="entry name" value="Myb_DNA-bind_4"/>
    <property type="match status" value="1"/>
</dbReference>
<sequence>MGVCDFFISTAKPKIGHRMRTGSAEKLWLPLPMNLRVEGFRNSKRRTFECEMKKENAGNRGSGVSGSRRTRSQIAVAPGWTAADCLVLVNVIAAVEADCLKALSSYQKWKIVAENCTSLDVVRTSNQCRRKWDCLLIEHDVIKQWELKMPDDDSYWRLASGRRKELGLPENFDEELFKAIDNVASMRANQSDTEPDSDPEAAIENANEIAEPGPKRQRRRSMSKSNQALENSPECERNQALEISLECKEVEDGGEGEGEEVKEKPLLSSPELESQEYYIKSNESKVADDVEPKEQMMAKFLLENAEKVQAIVSENAEYTTSDEKCNKDQTNLVRHQGSKLIRCLGDILNTINDLRGLLKDCD</sequence>
<dbReference type="AlphaFoldDB" id="A0A9I9CHC2"/>
<evidence type="ECO:0000313" key="3">
    <source>
        <dbReference type="EnsemblPlants" id="MELO3C003604.2.1"/>
    </source>
</evidence>
<dbReference type="Gene3D" id="1.10.10.60">
    <property type="entry name" value="Homeodomain-like"/>
    <property type="match status" value="1"/>
</dbReference>